<proteinExistence type="predicted"/>
<feature type="domain" description="Gla" evidence="3">
    <location>
        <begin position="67"/>
        <end position="127"/>
    </location>
</feature>
<dbReference type="EMBL" id="JAHRIP010056590">
    <property type="protein sequence ID" value="MEQ2302176.1"/>
    <property type="molecule type" value="Genomic_DNA"/>
</dbReference>
<dbReference type="PANTHER" id="PTHR24278">
    <property type="entry name" value="COAGULATION FACTOR"/>
    <property type="match status" value="1"/>
</dbReference>
<dbReference type="PANTHER" id="PTHR24278:SF38">
    <property type="entry name" value="TRANSMEMBRANE GAMMA-CARBOXYGLUTAMIC ACID PROTEIN 4"/>
    <property type="match status" value="1"/>
</dbReference>
<gene>
    <name evidence="4" type="ORF">AMECASPLE_003908</name>
</gene>
<keyword evidence="1" id="KW-1015">Disulfide bond</keyword>
<reference evidence="4 5" key="1">
    <citation type="submission" date="2021-06" db="EMBL/GenBank/DDBJ databases">
        <authorList>
            <person name="Palmer J.M."/>
        </authorList>
    </citation>
    <scope>NUCLEOTIDE SEQUENCE [LARGE SCALE GENOMIC DNA]</scope>
    <source>
        <strain evidence="4 5">AS_MEX2019</strain>
        <tissue evidence="4">Muscle</tissue>
    </source>
</reference>
<comment type="caution">
    <text evidence="4">The sequence shown here is derived from an EMBL/GenBank/DDBJ whole genome shotgun (WGS) entry which is preliminary data.</text>
</comment>
<dbReference type="InterPro" id="IPR017857">
    <property type="entry name" value="Coagulation_fac-like_Gla_dom"/>
</dbReference>
<dbReference type="InterPro" id="IPR000294">
    <property type="entry name" value="GLA_domain"/>
</dbReference>
<keyword evidence="2" id="KW-0472">Membrane</keyword>
<dbReference type="SUPFAM" id="SSF57630">
    <property type="entry name" value="GLA-domain"/>
    <property type="match status" value="1"/>
</dbReference>
<dbReference type="Gene3D" id="4.10.740.10">
    <property type="entry name" value="Coagulation Factor IX"/>
    <property type="match status" value="1"/>
</dbReference>
<organism evidence="4 5">
    <name type="scientific">Ameca splendens</name>
    <dbReference type="NCBI Taxonomy" id="208324"/>
    <lineage>
        <taxon>Eukaryota</taxon>
        <taxon>Metazoa</taxon>
        <taxon>Chordata</taxon>
        <taxon>Craniata</taxon>
        <taxon>Vertebrata</taxon>
        <taxon>Euteleostomi</taxon>
        <taxon>Actinopterygii</taxon>
        <taxon>Neopterygii</taxon>
        <taxon>Teleostei</taxon>
        <taxon>Neoteleostei</taxon>
        <taxon>Acanthomorphata</taxon>
        <taxon>Ovalentaria</taxon>
        <taxon>Atherinomorphae</taxon>
        <taxon>Cyprinodontiformes</taxon>
        <taxon>Goodeidae</taxon>
        <taxon>Ameca</taxon>
    </lineage>
</organism>
<evidence type="ECO:0000259" key="3">
    <source>
        <dbReference type="PROSITE" id="PS50998"/>
    </source>
</evidence>
<dbReference type="Proteomes" id="UP001469553">
    <property type="component" value="Unassembled WGS sequence"/>
</dbReference>
<name>A0ABV0Z9B1_9TELE</name>
<feature type="transmembrane region" description="Helical" evidence="2">
    <location>
        <begin position="12"/>
        <end position="33"/>
    </location>
</feature>
<protein>
    <recommendedName>
        <fullName evidence="3">Gla domain-containing protein</fullName>
    </recommendedName>
</protein>
<dbReference type="SMART" id="SM00069">
    <property type="entry name" value="GLA"/>
    <property type="match status" value="1"/>
</dbReference>
<dbReference type="PRINTS" id="PR00001">
    <property type="entry name" value="GLABLOOD"/>
</dbReference>
<keyword evidence="5" id="KW-1185">Reference proteome</keyword>
<keyword evidence="2" id="KW-1133">Transmembrane helix</keyword>
<evidence type="ECO:0000256" key="1">
    <source>
        <dbReference type="ARBA" id="ARBA00023157"/>
    </source>
</evidence>
<dbReference type="InterPro" id="IPR035972">
    <property type="entry name" value="GLA-like_dom_SF"/>
</dbReference>
<accession>A0ABV0Z9B1</accession>
<sequence length="128" mass="14521">MGQFEARSCSRVGQVFSLMAGLPALWIVVLSLLQTGQCFVHYQQAPGGPVFLAGQSAASFMSRALLYNQWDFEMVVQGDLERECQEELCSYEEAREIFENDVDTPTSQSFTFRNRLNEPSFYKVIMSL</sequence>
<dbReference type="Pfam" id="PF00594">
    <property type="entry name" value="Gla"/>
    <property type="match status" value="1"/>
</dbReference>
<evidence type="ECO:0000313" key="5">
    <source>
        <dbReference type="Proteomes" id="UP001469553"/>
    </source>
</evidence>
<evidence type="ECO:0000256" key="2">
    <source>
        <dbReference type="SAM" id="Phobius"/>
    </source>
</evidence>
<evidence type="ECO:0000313" key="4">
    <source>
        <dbReference type="EMBL" id="MEQ2302176.1"/>
    </source>
</evidence>
<dbReference type="PROSITE" id="PS50998">
    <property type="entry name" value="GLA_2"/>
    <property type="match status" value="1"/>
</dbReference>
<keyword evidence="2" id="KW-0812">Transmembrane</keyword>
<dbReference type="InterPro" id="IPR050442">
    <property type="entry name" value="Peptidase_S1_coag_factors"/>
</dbReference>